<evidence type="ECO:0000313" key="9">
    <source>
        <dbReference type="EMBL" id="RDK04456.1"/>
    </source>
</evidence>
<dbReference type="GO" id="GO:0046872">
    <property type="term" value="F:metal ion binding"/>
    <property type="evidence" value="ECO:0007669"/>
    <property type="project" value="UniProtKB-KW"/>
</dbReference>
<dbReference type="PROSITE" id="PS01302">
    <property type="entry name" value="UPF0758"/>
    <property type="match status" value="1"/>
</dbReference>
<feature type="compositionally biased region" description="Low complexity" evidence="7">
    <location>
        <begin position="23"/>
        <end position="36"/>
    </location>
</feature>
<gene>
    <name evidence="9" type="ORF">DLM46_00845</name>
</gene>
<evidence type="ECO:0000259" key="8">
    <source>
        <dbReference type="PROSITE" id="PS50249"/>
    </source>
</evidence>
<organism evidence="9 10">
    <name type="scientific">Paraburkholderia lacunae</name>
    <dbReference type="NCBI Taxonomy" id="2211104"/>
    <lineage>
        <taxon>Bacteria</taxon>
        <taxon>Pseudomonadati</taxon>
        <taxon>Pseudomonadota</taxon>
        <taxon>Betaproteobacteria</taxon>
        <taxon>Burkholderiales</taxon>
        <taxon>Burkholderiaceae</taxon>
        <taxon>Paraburkholderia</taxon>
    </lineage>
</organism>
<evidence type="ECO:0000256" key="6">
    <source>
        <dbReference type="RuleBase" id="RU003797"/>
    </source>
</evidence>
<dbReference type="InterPro" id="IPR025657">
    <property type="entry name" value="RadC_JAB"/>
</dbReference>
<evidence type="ECO:0000256" key="2">
    <source>
        <dbReference type="ARBA" id="ARBA00022723"/>
    </source>
</evidence>
<dbReference type="NCBIfam" id="TIGR00608">
    <property type="entry name" value="radc"/>
    <property type="match status" value="1"/>
</dbReference>
<dbReference type="InterPro" id="IPR010994">
    <property type="entry name" value="RuvA_2-like"/>
</dbReference>
<comment type="caution">
    <text evidence="9">The sequence shown here is derived from an EMBL/GenBank/DDBJ whole genome shotgun (WGS) entry which is preliminary data.</text>
</comment>
<evidence type="ECO:0000256" key="1">
    <source>
        <dbReference type="ARBA" id="ARBA00022670"/>
    </source>
</evidence>
<dbReference type="InterPro" id="IPR037518">
    <property type="entry name" value="MPN"/>
</dbReference>
<proteinExistence type="inferred from homology"/>
<reference evidence="10" key="1">
    <citation type="submission" date="2018-05" db="EMBL/GenBank/DDBJ databases">
        <authorList>
            <person name="Feng T."/>
        </authorList>
    </citation>
    <scope>NUCLEOTIDE SEQUENCE [LARGE SCALE GENOMIC DNA]</scope>
    <source>
        <strain evidence="10">S27</strain>
    </source>
</reference>
<dbReference type="CDD" id="cd08071">
    <property type="entry name" value="MPN_DUF2466"/>
    <property type="match status" value="1"/>
</dbReference>
<dbReference type="Gene3D" id="1.10.150.20">
    <property type="entry name" value="5' to 3' exonuclease, C-terminal subdomain"/>
    <property type="match status" value="1"/>
</dbReference>
<dbReference type="PANTHER" id="PTHR30471">
    <property type="entry name" value="DNA REPAIR PROTEIN RADC"/>
    <property type="match status" value="1"/>
</dbReference>
<evidence type="ECO:0000313" key="10">
    <source>
        <dbReference type="Proteomes" id="UP000254875"/>
    </source>
</evidence>
<accession>A0A370NFQ9</accession>
<dbReference type="OrthoDB" id="9804482at2"/>
<protein>
    <recommendedName>
        <fullName evidence="8">MPN domain-containing protein</fullName>
    </recommendedName>
</protein>
<feature type="domain" description="MPN" evidence="8">
    <location>
        <begin position="141"/>
        <end position="263"/>
    </location>
</feature>
<dbReference type="EMBL" id="QHKS01000001">
    <property type="protein sequence ID" value="RDK04456.1"/>
    <property type="molecule type" value="Genomic_DNA"/>
</dbReference>
<evidence type="ECO:0000256" key="5">
    <source>
        <dbReference type="ARBA" id="ARBA00023049"/>
    </source>
</evidence>
<comment type="similarity">
    <text evidence="6">Belongs to the UPF0758 family.</text>
</comment>
<dbReference type="AlphaFoldDB" id="A0A370NFQ9"/>
<dbReference type="GO" id="GO:0006508">
    <property type="term" value="P:proteolysis"/>
    <property type="evidence" value="ECO:0007669"/>
    <property type="project" value="UniProtKB-KW"/>
</dbReference>
<keyword evidence="10" id="KW-1185">Reference proteome</keyword>
<dbReference type="InterPro" id="IPR046778">
    <property type="entry name" value="UPF0758_N"/>
</dbReference>
<feature type="region of interest" description="Disordered" evidence="7">
    <location>
        <begin position="22"/>
        <end position="51"/>
    </location>
</feature>
<evidence type="ECO:0000256" key="3">
    <source>
        <dbReference type="ARBA" id="ARBA00022801"/>
    </source>
</evidence>
<keyword evidence="4" id="KW-0862">Zinc</keyword>
<evidence type="ECO:0000256" key="7">
    <source>
        <dbReference type="SAM" id="MobiDB-lite"/>
    </source>
</evidence>
<keyword evidence="3" id="KW-0378">Hydrolase</keyword>
<sequence length="263" mass="28599">MSGAGTPAAAARQAELPGTLSEARCTAAAADAGTAAPRPPARGKWRKSDMPRERLFDAGPGVLSDTEMIVLVLGSGLRDHNVFDVARALLDRFGSLRAMLDASHTDFDGLRGIGPAKKAQLLAIMEMARRSLIDRMRRRSLMDSPEAVQDYLRLLIGGRPHEVFVSLFLDARHRLIRCEESARGTLTRMAVYPREIVRRALSLNAASLIVAHNHPSGAVQPSASDCRLTHTLRDALALIDVQLIDHLVIGADHTYSFARAGWP</sequence>
<dbReference type="PANTHER" id="PTHR30471:SF3">
    <property type="entry name" value="UPF0758 PROTEIN YEES-RELATED"/>
    <property type="match status" value="1"/>
</dbReference>
<dbReference type="Pfam" id="PF20582">
    <property type="entry name" value="UPF0758_N"/>
    <property type="match status" value="1"/>
</dbReference>
<dbReference type="SUPFAM" id="SSF47781">
    <property type="entry name" value="RuvA domain 2-like"/>
    <property type="match status" value="1"/>
</dbReference>
<keyword evidence="2" id="KW-0479">Metal-binding</keyword>
<dbReference type="Proteomes" id="UP000254875">
    <property type="component" value="Unassembled WGS sequence"/>
</dbReference>
<dbReference type="InterPro" id="IPR020891">
    <property type="entry name" value="UPF0758_CS"/>
</dbReference>
<keyword evidence="1" id="KW-0645">Protease</keyword>
<evidence type="ECO:0000256" key="4">
    <source>
        <dbReference type="ARBA" id="ARBA00022833"/>
    </source>
</evidence>
<dbReference type="NCBIfam" id="NF000642">
    <property type="entry name" value="PRK00024.1"/>
    <property type="match status" value="1"/>
</dbReference>
<keyword evidence="5" id="KW-0482">Metalloprotease</keyword>
<dbReference type="Pfam" id="PF04002">
    <property type="entry name" value="RadC"/>
    <property type="match status" value="1"/>
</dbReference>
<dbReference type="Gene3D" id="3.40.140.10">
    <property type="entry name" value="Cytidine Deaminase, domain 2"/>
    <property type="match status" value="1"/>
</dbReference>
<name>A0A370NFQ9_9BURK</name>
<dbReference type="PROSITE" id="PS50249">
    <property type="entry name" value="MPN"/>
    <property type="match status" value="1"/>
</dbReference>
<dbReference type="GO" id="GO:0008237">
    <property type="term" value="F:metallopeptidase activity"/>
    <property type="evidence" value="ECO:0007669"/>
    <property type="project" value="UniProtKB-KW"/>
</dbReference>
<dbReference type="InterPro" id="IPR001405">
    <property type="entry name" value="UPF0758"/>
</dbReference>